<dbReference type="InterPro" id="IPR055342">
    <property type="entry name" value="MreC_beta-barrel_core"/>
</dbReference>
<evidence type="ECO:0000313" key="10">
    <source>
        <dbReference type="Proteomes" id="UP001333710"/>
    </source>
</evidence>
<dbReference type="InterPro" id="IPR007221">
    <property type="entry name" value="MreC"/>
</dbReference>
<dbReference type="InterPro" id="IPR042175">
    <property type="entry name" value="Cell/Rod_MreC_2"/>
</dbReference>
<dbReference type="NCBIfam" id="TIGR00219">
    <property type="entry name" value="mreC"/>
    <property type="match status" value="1"/>
</dbReference>
<evidence type="ECO:0000256" key="1">
    <source>
        <dbReference type="ARBA" id="ARBA00009369"/>
    </source>
</evidence>
<evidence type="ECO:0000256" key="2">
    <source>
        <dbReference type="ARBA" id="ARBA00013855"/>
    </source>
</evidence>
<dbReference type="Pfam" id="PF04085">
    <property type="entry name" value="MreC"/>
    <property type="match status" value="1"/>
</dbReference>
<feature type="transmembrane region" description="Helical" evidence="7">
    <location>
        <begin position="12"/>
        <end position="28"/>
    </location>
</feature>
<evidence type="ECO:0000313" key="9">
    <source>
        <dbReference type="EMBL" id="BDX08117.1"/>
    </source>
</evidence>
<proteinExistence type="inferred from homology"/>
<dbReference type="PIRSF" id="PIRSF038471">
    <property type="entry name" value="MreC"/>
    <property type="match status" value="1"/>
</dbReference>
<keyword evidence="7" id="KW-1133">Transmembrane helix</keyword>
<sequence>METIFLRGPSLNIRLVIAIVLSVVLMVLDHRLDSFSSARIFLNSLVAPIQYAANLPGAMLNWTSTNLTTQQQLLEENERLTRENVLLSEQIQQNNFLRQENEHLRALLGSVSEQGVRKMIAEVMAIDNNPYSHQLVINKGTINGVYEGQAVLDEHGVVGQVLHVATTNSRILLISDITHAVPTRLLKNNVQLIVTGTGNLTELTLEHVAHSTDLTVGDMLISSGLGNVFPQGYPVAEISEVIRDESRPFAYVKAKPVAKLDRLKYLLLLWPESSQVAEASE</sequence>
<name>A0AA48KTE8_9ALTE</name>
<evidence type="ECO:0000259" key="8">
    <source>
        <dbReference type="Pfam" id="PF04085"/>
    </source>
</evidence>
<dbReference type="Gene3D" id="2.40.10.350">
    <property type="entry name" value="Rod shape-determining protein MreC, domain 2"/>
    <property type="match status" value="1"/>
</dbReference>
<dbReference type="InterPro" id="IPR042177">
    <property type="entry name" value="Cell/Rod_1"/>
</dbReference>
<evidence type="ECO:0000256" key="5">
    <source>
        <dbReference type="PIRNR" id="PIRNR038471"/>
    </source>
</evidence>
<dbReference type="Proteomes" id="UP001333710">
    <property type="component" value="Chromosome"/>
</dbReference>
<keyword evidence="6" id="KW-0175">Coiled coil</keyword>
<keyword evidence="10" id="KW-1185">Reference proteome</keyword>
<keyword evidence="7" id="KW-0472">Membrane</keyword>
<organism evidence="9 10">
    <name type="scientific">Planctobacterium marinum</name>
    <dbReference type="NCBI Taxonomy" id="1631968"/>
    <lineage>
        <taxon>Bacteria</taxon>
        <taxon>Pseudomonadati</taxon>
        <taxon>Pseudomonadota</taxon>
        <taxon>Gammaproteobacteria</taxon>
        <taxon>Alteromonadales</taxon>
        <taxon>Alteromonadaceae</taxon>
        <taxon>Planctobacterium</taxon>
    </lineage>
</organism>
<feature type="domain" description="Rod shape-determining protein MreC beta-barrel core" evidence="8">
    <location>
        <begin position="123"/>
        <end position="270"/>
    </location>
</feature>
<comment type="function">
    <text evidence="5">Involved in formation and maintenance of cell shape.</text>
</comment>
<dbReference type="Gene3D" id="2.40.10.340">
    <property type="entry name" value="Rod shape-determining protein MreC, domain 1"/>
    <property type="match status" value="1"/>
</dbReference>
<dbReference type="GO" id="GO:0005886">
    <property type="term" value="C:plasma membrane"/>
    <property type="evidence" value="ECO:0007669"/>
    <property type="project" value="TreeGrafter"/>
</dbReference>
<dbReference type="AlphaFoldDB" id="A0AA48KTE8"/>
<dbReference type="EMBL" id="AP027272">
    <property type="protein sequence ID" value="BDX08117.1"/>
    <property type="molecule type" value="Genomic_DNA"/>
</dbReference>
<keyword evidence="3 5" id="KW-0133">Cell shape</keyword>
<evidence type="ECO:0000256" key="4">
    <source>
        <dbReference type="ARBA" id="ARBA00032089"/>
    </source>
</evidence>
<evidence type="ECO:0000256" key="6">
    <source>
        <dbReference type="SAM" id="Coils"/>
    </source>
</evidence>
<reference evidence="9" key="1">
    <citation type="submission" date="2023-01" db="EMBL/GenBank/DDBJ databases">
        <title>Complete genome sequence of Planctobacterium marinum strain Dej080120_11.</title>
        <authorList>
            <person name="Ueki S."/>
            <person name="Maruyama F."/>
        </authorList>
    </citation>
    <scope>NUCLEOTIDE SEQUENCE</scope>
    <source>
        <strain evidence="9">Dej080120_11</strain>
    </source>
</reference>
<dbReference type="PANTHER" id="PTHR34138">
    <property type="entry name" value="CELL SHAPE-DETERMINING PROTEIN MREC"/>
    <property type="match status" value="1"/>
</dbReference>
<feature type="coiled-coil region" evidence="6">
    <location>
        <begin position="70"/>
        <end position="107"/>
    </location>
</feature>
<accession>A0AA48KTE8</accession>
<evidence type="ECO:0000256" key="3">
    <source>
        <dbReference type="ARBA" id="ARBA00022960"/>
    </source>
</evidence>
<dbReference type="PANTHER" id="PTHR34138:SF1">
    <property type="entry name" value="CELL SHAPE-DETERMINING PROTEIN MREC"/>
    <property type="match status" value="1"/>
</dbReference>
<dbReference type="GO" id="GO:0008360">
    <property type="term" value="P:regulation of cell shape"/>
    <property type="evidence" value="ECO:0007669"/>
    <property type="project" value="UniProtKB-KW"/>
</dbReference>
<comment type="similarity">
    <text evidence="1 5">Belongs to the MreC family.</text>
</comment>
<dbReference type="RefSeq" id="WP_338294200.1">
    <property type="nucleotide sequence ID" value="NZ_AP027272.1"/>
</dbReference>
<keyword evidence="7" id="KW-0812">Transmembrane</keyword>
<dbReference type="KEGG" id="pmaw:MACH26_36380"/>
<evidence type="ECO:0000256" key="7">
    <source>
        <dbReference type="SAM" id="Phobius"/>
    </source>
</evidence>
<protein>
    <recommendedName>
        <fullName evidence="2 5">Cell shape-determining protein MreC</fullName>
    </recommendedName>
    <alternativeName>
        <fullName evidence="4 5">Cell shape protein MreC</fullName>
    </alternativeName>
</protein>
<gene>
    <name evidence="9" type="primary">mreC</name>
    <name evidence="9" type="ORF">MACH26_36380</name>
</gene>